<gene>
    <name evidence="1" type="ORF">ZEAMMB73_Zm00001d044025</name>
</gene>
<dbReference type="PaxDb" id="4577-AC184765.4_FGP005"/>
<sequence>MAGAPLHRAQLPLLGFKLLRTSPAPARHGAPALNAEHLPAEVLFLRAQSLSSPKRPRFLPWLLRALGCRPPVELPPTAPSFCALALPISVHASTLCFDQTSRLSVCDRHGYSVTLVVMETPLAPCSSAPLPNSWSRSRLAAAAAPTAAHDLLPCARSASLPSSSLRAEVARSSPSSLVFPARPVCAPCSLVVAFCFLVVRVVFRCSCACFGEGMAMWENRLNLMKIGDQVAYMKMVEESKNERLKMLLDETDELLEETGKVVQ</sequence>
<protein>
    <submittedName>
        <fullName evidence="1">Uncharacterized protein</fullName>
    </submittedName>
</protein>
<accession>A0A1D6NH77</accession>
<evidence type="ECO:0000313" key="1">
    <source>
        <dbReference type="EMBL" id="ONM39753.1"/>
    </source>
</evidence>
<dbReference type="AlphaFoldDB" id="A0A1D6NH77"/>
<name>A0A1D6NH77_MAIZE</name>
<organism evidence="1">
    <name type="scientific">Zea mays</name>
    <name type="common">Maize</name>
    <dbReference type="NCBI Taxonomy" id="4577"/>
    <lineage>
        <taxon>Eukaryota</taxon>
        <taxon>Viridiplantae</taxon>
        <taxon>Streptophyta</taxon>
        <taxon>Embryophyta</taxon>
        <taxon>Tracheophyta</taxon>
        <taxon>Spermatophyta</taxon>
        <taxon>Magnoliopsida</taxon>
        <taxon>Liliopsida</taxon>
        <taxon>Poales</taxon>
        <taxon>Poaceae</taxon>
        <taxon>PACMAD clade</taxon>
        <taxon>Panicoideae</taxon>
        <taxon>Andropogonodae</taxon>
        <taxon>Andropogoneae</taxon>
        <taxon>Tripsacinae</taxon>
        <taxon>Zea</taxon>
    </lineage>
</organism>
<dbReference type="STRING" id="4577.A0A1D6NH77"/>
<proteinExistence type="predicted"/>
<dbReference type="EMBL" id="CM007649">
    <property type="protein sequence ID" value="ONM39753.1"/>
    <property type="molecule type" value="Genomic_DNA"/>
</dbReference>
<reference evidence="1" key="1">
    <citation type="submission" date="2015-12" db="EMBL/GenBank/DDBJ databases">
        <title>Update maize B73 reference genome by single molecule sequencing technologies.</title>
        <authorList>
            <consortium name="Maize Genome Sequencing Project"/>
            <person name="Ware D."/>
        </authorList>
    </citation>
    <scope>NUCLEOTIDE SEQUENCE [LARGE SCALE GENOMIC DNA]</scope>
    <source>
        <tissue evidence="1">Seedling</tissue>
    </source>
</reference>
<dbReference type="InParanoid" id="A0A1D6NH77"/>